<feature type="region of interest" description="Disordered" evidence="7">
    <location>
        <begin position="1"/>
        <end position="42"/>
    </location>
</feature>
<dbReference type="Gene3D" id="1.20.1250.20">
    <property type="entry name" value="MFS general substrate transporter like domains"/>
    <property type="match status" value="1"/>
</dbReference>
<keyword evidence="6 8" id="KW-0472">Membrane</keyword>
<dbReference type="InterPro" id="IPR036259">
    <property type="entry name" value="MFS_trans_sf"/>
</dbReference>
<dbReference type="PROSITE" id="PS50850">
    <property type="entry name" value="MFS"/>
    <property type="match status" value="1"/>
</dbReference>
<feature type="transmembrane region" description="Helical" evidence="8">
    <location>
        <begin position="224"/>
        <end position="246"/>
    </location>
</feature>
<evidence type="ECO:0000313" key="10">
    <source>
        <dbReference type="EMBL" id="TKA32014.1"/>
    </source>
</evidence>
<evidence type="ECO:0000256" key="5">
    <source>
        <dbReference type="ARBA" id="ARBA00022989"/>
    </source>
</evidence>
<keyword evidence="4 8" id="KW-0812">Transmembrane</keyword>
<dbReference type="FunFam" id="1.20.1250.20:FF:000100">
    <property type="entry name" value="MFS sugar transporter, putative"/>
    <property type="match status" value="1"/>
</dbReference>
<feature type="transmembrane region" description="Helical" evidence="8">
    <location>
        <begin position="199"/>
        <end position="218"/>
    </location>
</feature>
<evidence type="ECO:0000256" key="1">
    <source>
        <dbReference type="ARBA" id="ARBA00004141"/>
    </source>
</evidence>
<accession>A0A4U0UA13</accession>
<evidence type="ECO:0000256" key="4">
    <source>
        <dbReference type="ARBA" id="ARBA00022692"/>
    </source>
</evidence>
<gene>
    <name evidence="10" type="ORF">B0A50_01260</name>
</gene>
<name>A0A4U0UA13_9PEZI</name>
<reference evidence="10 11" key="1">
    <citation type="submission" date="2017-03" db="EMBL/GenBank/DDBJ databases">
        <title>Genomes of endolithic fungi from Antarctica.</title>
        <authorList>
            <person name="Coleine C."/>
            <person name="Masonjones S."/>
            <person name="Stajich J.E."/>
        </authorList>
    </citation>
    <scope>NUCLEOTIDE SEQUENCE [LARGE SCALE GENOMIC DNA]</scope>
    <source>
        <strain evidence="10 11">CCFEE 6315</strain>
    </source>
</reference>
<dbReference type="GO" id="GO:0015798">
    <property type="term" value="P:myo-inositol transport"/>
    <property type="evidence" value="ECO:0007669"/>
    <property type="project" value="UniProtKB-ARBA"/>
</dbReference>
<feature type="compositionally biased region" description="Basic and acidic residues" evidence="7">
    <location>
        <begin position="1"/>
        <end position="18"/>
    </location>
</feature>
<dbReference type="OrthoDB" id="5290825at2759"/>
<dbReference type="Proteomes" id="UP000308549">
    <property type="component" value="Unassembled WGS sequence"/>
</dbReference>
<dbReference type="InterPro" id="IPR005828">
    <property type="entry name" value="MFS_sugar_transport-like"/>
</dbReference>
<feature type="compositionally biased region" description="Basic and acidic residues" evidence="7">
    <location>
        <begin position="30"/>
        <end position="39"/>
    </location>
</feature>
<evidence type="ECO:0000256" key="7">
    <source>
        <dbReference type="SAM" id="MobiDB-lite"/>
    </source>
</evidence>
<dbReference type="InterPro" id="IPR003663">
    <property type="entry name" value="Sugar/inositol_transpt"/>
</dbReference>
<dbReference type="GO" id="GO:0016020">
    <property type="term" value="C:membrane"/>
    <property type="evidence" value="ECO:0007669"/>
    <property type="project" value="UniProtKB-SubCell"/>
</dbReference>
<dbReference type="SUPFAM" id="SSF103473">
    <property type="entry name" value="MFS general substrate transporter"/>
    <property type="match status" value="1"/>
</dbReference>
<comment type="similarity">
    <text evidence="2">Belongs to the major facilitator superfamily. Sugar transporter (TC 2.A.1.1) family.</text>
</comment>
<dbReference type="PANTHER" id="PTHR48020:SF26">
    <property type="entry name" value="MYO-INOSITOL TRANSPORTER, PUTATIVE (AFU_ORTHOLOGUE AFUA_4G01560)-RELATED"/>
    <property type="match status" value="1"/>
</dbReference>
<feature type="transmembrane region" description="Helical" evidence="8">
    <location>
        <begin position="167"/>
        <end position="187"/>
    </location>
</feature>
<evidence type="ECO:0000256" key="8">
    <source>
        <dbReference type="SAM" id="Phobius"/>
    </source>
</evidence>
<dbReference type="AlphaFoldDB" id="A0A4U0UA13"/>
<feature type="transmembrane region" description="Helical" evidence="8">
    <location>
        <begin position="292"/>
        <end position="313"/>
    </location>
</feature>
<proteinExistence type="inferred from homology"/>
<feature type="transmembrane region" description="Helical" evidence="8">
    <location>
        <begin position="517"/>
        <end position="537"/>
    </location>
</feature>
<dbReference type="InterPro" id="IPR020846">
    <property type="entry name" value="MFS_dom"/>
</dbReference>
<dbReference type="GO" id="GO:0022857">
    <property type="term" value="F:transmembrane transporter activity"/>
    <property type="evidence" value="ECO:0007669"/>
    <property type="project" value="InterPro"/>
</dbReference>
<keyword evidence="5 8" id="KW-1133">Transmembrane helix</keyword>
<feature type="transmembrane region" description="Helical" evidence="8">
    <location>
        <begin position="125"/>
        <end position="143"/>
    </location>
</feature>
<dbReference type="NCBIfam" id="TIGR00879">
    <property type="entry name" value="SP"/>
    <property type="match status" value="1"/>
</dbReference>
<feature type="domain" description="Major facilitator superfamily (MFS) profile" evidence="9">
    <location>
        <begin position="130"/>
        <end position="579"/>
    </location>
</feature>
<evidence type="ECO:0000259" key="9">
    <source>
        <dbReference type="PROSITE" id="PS50850"/>
    </source>
</evidence>
<keyword evidence="3" id="KW-0813">Transport</keyword>
<feature type="transmembrane region" description="Helical" evidence="8">
    <location>
        <begin position="415"/>
        <end position="438"/>
    </location>
</feature>
<dbReference type="InterPro" id="IPR050814">
    <property type="entry name" value="Myo-inositol_Transporter"/>
</dbReference>
<dbReference type="PANTHER" id="PTHR48020">
    <property type="entry name" value="PROTON MYO-INOSITOL COTRANSPORTER"/>
    <property type="match status" value="1"/>
</dbReference>
<dbReference type="Pfam" id="PF00083">
    <property type="entry name" value="Sugar_tr"/>
    <property type="match status" value="1"/>
</dbReference>
<evidence type="ECO:0000256" key="2">
    <source>
        <dbReference type="ARBA" id="ARBA00010992"/>
    </source>
</evidence>
<sequence>MPPPKVDDEAIQHDDKLRTPSSGSSPSAGEHAEKVDGQRKASVAPSAAALLRNPLAGMSEEDVIADVDDFIETRGLSEHREVFRKGALLARVNGREEGFEDVTQISEDEKNMLRHEITHRWSQPFMLYFLVVLCAGSAIVQGMDQTAVNGAQVFYFDEFNIGEERTWLRGLLNGAPYLCSALIGCWMNAPLNKLFGRRGTIFISCFISFVTGFWMAAADSWYNLLIARFALGFAVGAKSSTTPVYAAESAPKQIRGALTMMWQMWTAFGIMLGFVASVAFADVDFLGENSQWRWMLASTAIPPFFVMIQVYLCPESPRWYMEKGKFDKAFNALKRLRSHELQASRDMYYAFKLLEVEAGEREGKNLFKEFFLVRRNRRAAQSSFFVMFMQQFCGVNVIAYYSTQIFIDAGFTRDNALLVSFGTGVTNFLFAIPAIYTIDTFGRRNLLLTTFPLMALCLFYCGFSFLIPDAADGDPTMAQLANVATAIFLFMAVYSPGEGPVPFTYSAEAFPLYIRDVGMSFATATCWGFNFILSLTWPSLVAAFTPTGRSTRTSSAFCWYAAWNLFGWVYCYFYLPETKNLTLEELDTVFNVGGRELSSYYAKKLPWYMNKHILRRDVEPMPAIFQWGEPETPVKASNEAEALAVDHEKRKG</sequence>
<protein>
    <recommendedName>
        <fullName evidence="9">Major facilitator superfamily (MFS) profile domain-containing protein</fullName>
    </recommendedName>
</protein>
<dbReference type="GO" id="GO:0015791">
    <property type="term" value="P:polyol transmembrane transport"/>
    <property type="evidence" value="ECO:0007669"/>
    <property type="project" value="UniProtKB-ARBA"/>
</dbReference>
<feature type="transmembrane region" description="Helical" evidence="8">
    <location>
        <begin position="557"/>
        <end position="575"/>
    </location>
</feature>
<organism evidence="10 11">
    <name type="scientific">Salinomyces thailandicus</name>
    <dbReference type="NCBI Taxonomy" id="706561"/>
    <lineage>
        <taxon>Eukaryota</taxon>
        <taxon>Fungi</taxon>
        <taxon>Dikarya</taxon>
        <taxon>Ascomycota</taxon>
        <taxon>Pezizomycotina</taxon>
        <taxon>Dothideomycetes</taxon>
        <taxon>Dothideomycetidae</taxon>
        <taxon>Mycosphaerellales</taxon>
        <taxon>Teratosphaeriaceae</taxon>
        <taxon>Salinomyces</taxon>
    </lineage>
</organism>
<feature type="transmembrane region" description="Helical" evidence="8">
    <location>
        <begin position="258"/>
        <end position="280"/>
    </location>
</feature>
<feature type="transmembrane region" description="Helical" evidence="8">
    <location>
        <begin position="384"/>
        <end position="403"/>
    </location>
</feature>
<dbReference type="PRINTS" id="PR00171">
    <property type="entry name" value="SUGRTRNSPORT"/>
</dbReference>
<comment type="subcellular location">
    <subcellularLocation>
        <location evidence="1">Membrane</location>
        <topology evidence="1">Multi-pass membrane protein</topology>
    </subcellularLocation>
</comment>
<comment type="caution">
    <text evidence="10">The sequence shown here is derived from an EMBL/GenBank/DDBJ whole genome shotgun (WGS) entry which is preliminary data.</text>
</comment>
<evidence type="ECO:0000256" key="6">
    <source>
        <dbReference type="ARBA" id="ARBA00023136"/>
    </source>
</evidence>
<keyword evidence="11" id="KW-1185">Reference proteome</keyword>
<feature type="transmembrane region" description="Helical" evidence="8">
    <location>
        <begin position="445"/>
        <end position="467"/>
    </location>
</feature>
<dbReference type="EMBL" id="NAJL01000006">
    <property type="protein sequence ID" value="TKA32014.1"/>
    <property type="molecule type" value="Genomic_DNA"/>
</dbReference>
<evidence type="ECO:0000256" key="3">
    <source>
        <dbReference type="ARBA" id="ARBA00022448"/>
    </source>
</evidence>
<evidence type="ECO:0000313" key="11">
    <source>
        <dbReference type="Proteomes" id="UP000308549"/>
    </source>
</evidence>